<keyword evidence="2" id="KW-0805">Transcription regulation</keyword>
<evidence type="ECO:0000313" key="7">
    <source>
        <dbReference type="EMBL" id="KAJ2004383.1"/>
    </source>
</evidence>
<keyword evidence="4" id="KW-0539">Nucleus</keyword>
<dbReference type="PANTHER" id="PTHR33572">
    <property type="entry name" value="SPORE DEVELOPMENT REGULATOR VOSA"/>
    <property type="match status" value="1"/>
</dbReference>
<dbReference type="Pfam" id="PF11754">
    <property type="entry name" value="Velvet"/>
    <property type="match status" value="2"/>
</dbReference>
<comment type="subcellular location">
    <subcellularLocation>
        <location evidence="1">Nucleus</location>
    </subcellularLocation>
</comment>
<dbReference type="OrthoDB" id="5599552at2759"/>
<feature type="domain" description="Velvet" evidence="6">
    <location>
        <begin position="5"/>
        <end position="200"/>
    </location>
</feature>
<feature type="region of interest" description="Disordered" evidence="5">
    <location>
        <begin position="183"/>
        <end position="215"/>
    </location>
</feature>
<keyword evidence="8" id="KW-1185">Reference proteome</keyword>
<keyword evidence="3" id="KW-0804">Transcription</keyword>
<proteinExistence type="predicted"/>
<dbReference type="Proteomes" id="UP001150907">
    <property type="component" value="Unassembled WGS sequence"/>
</dbReference>
<comment type="caution">
    <text evidence="7">The sequence shown here is derived from an EMBL/GenBank/DDBJ whole genome shotgun (WGS) entry which is preliminary data.</text>
</comment>
<organism evidence="7 8">
    <name type="scientific">Coemansia thaxteri</name>
    <dbReference type="NCBI Taxonomy" id="2663907"/>
    <lineage>
        <taxon>Eukaryota</taxon>
        <taxon>Fungi</taxon>
        <taxon>Fungi incertae sedis</taxon>
        <taxon>Zoopagomycota</taxon>
        <taxon>Kickxellomycotina</taxon>
        <taxon>Kickxellomycetes</taxon>
        <taxon>Kickxellales</taxon>
        <taxon>Kickxellaceae</taxon>
        <taxon>Coemansia</taxon>
    </lineage>
</organism>
<sequence length="215" mass="23586">MTGASPQVEYQLVLVQQPLRARVTSPGERDRRPVDPCPIIQLQVVRSDGVEDYTHVENALVMQATLYDETGTHKVAADGSPVIAASHQPTEARPTVRACDFPILGSPISSMHYVRDLSEQLGLFFCFPDIRVRASGQFRLLFSLFELPSTSPNNTRPAFTHINIMSGVFTVYTAKDFPGVGESTPLSKKLSGQGVSIPIRNKTRLKSNEEDSAGE</sequence>
<dbReference type="PROSITE" id="PS51821">
    <property type="entry name" value="VELVET"/>
    <property type="match status" value="1"/>
</dbReference>
<evidence type="ECO:0000256" key="2">
    <source>
        <dbReference type="ARBA" id="ARBA00023015"/>
    </source>
</evidence>
<dbReference type="AlphaFoldDB" id="A0A9W8BIK8"/>
<reference evidence="7" key="1">
    <citation type="submission" date="2022-07" db="EMBL/GenBank/DDBJ databases">
        <title>Phylogenomic reconstructions and comparative analyses of Kickxellomycotina fungi.</title>
        <authorList>
            <person name="Reynolds N.K."/>
            <person name="Stajich J.E."/>
            <person name="Barry K."/>
            <person name="Grigoriev I.V."/>
            <person name="Crous P."/>
            <person name="Smith M.E."/>
        </authorList>
    </citation>
    <scope>NUCLEOTIDE SEQUENCE</scope>
    <source>
        <strain evidence="7">IMI 214461</strain>
    </source>
</reference>
<dbReference type="PANTHER" id="PTHR33572:SF18">
    <property type="entry name" value="SPORE DEVELOPMENT REGULATOR VOSA"/>
    <property type="match status" value="1"/>
</dbReference>
<evidence type="ECO:0000256" key="4">
    <source>
        <dbReference type="ARBA" id="ARBA00023242"/>
    </source>
</evidence>
<dbReference type="InterPro" id="IPR038491">
    <property type="entry name" value="Velvet_dom_sf"/>
</dbReference>
<dbReference type="InterPro" id="IPR037525">
    <property type="entry name" value="Velvet_dom"/>
</dbReference>
<dbReference type="GO" id="GO:0005634">
    <property type="term" value="C:nucleus"/>
    <property type="evidence" value="ECO:0007669"/>
    <property type="project" value="UniProtKB-SubCell"/>
</dbReference>
<accession>A0A9W8BIK8</accession>
<evidence type="ECO:0000259" key="6">
    <source>
        <dbReference type="PROSITE" id="PS51821"/>
    </source>
</evidence>
<dbReference type="Gene3D" id="2.60.40.3960">
    <property type="entry name" value="Velvet domain"/>
    <property type="match status" value="1"/>
</dbReference>
<dbReference type="InterPro" id="IPR021740">
    <property type="entry name" value="Velvet"/>
</dbReference>
<evidence type="ECO:0000256" key="5">
    <source>
        <dbReference type="SAM" id="MobiDB-lite"/>
    </source>
</evidence>
<protein>
    <recommendedName>
        <fullName evidence="6">Velvet domain-containing protein</fullName>
    </recommendedName>
</protein>
<evidence type="ECO:0000256" key="3">
    <source>
        <dbReference type="ARBA" id="ARBA00023163"/>
    </source>
</evidence>
<evidence type="ECO:0000256" key="1">
    <source>
        <dbReference type="ARBA" id="ARBA00004123"/>
    </source>
</evidence>
<name>A0A9W8BIK8_9FUNG</name>
<evidence type="ECO:0000313" key="8">
    <source>
        <dbReference type="Proteomes" id="UP001150907"/>
    </source>
</evidence>
<dbReference type="EMBL" id="JANBQF010000158">
    <property type="protein sequence ID" value="KAJ2004383.1"/>
    <property type="molecule type" value="Genomic_DNA"/>
</dbReference>
<gene>
    <name evidence="7" type="ORF">H4R26_002551</name>
</gene>